<proteinExistence type="predicted"/>
<evidence type="ECO:0000313" key="1">
    <source>
        <dbReference type="EMBL" id="MCW6509038.1"/>
    </source>
</evidence>
<dbReference type="SUPFAM" id="SSF53448">
    <property type="entry name" value="Nucleotide-diphospho-sugar transferases"/>
    <property type="match status" value="1"/>
</dbReference>
<dbReference type="RefSeq" id="WP_282585406.1">
    <property type="nucleotide sequence ID" value="NZ_JAMOIM010000008.1"/>
</dbReference>
<name>A0AA41Z210_9HYPH</name>
<dbReference type="Pfam" id="PF01501">
    <property type="entry name" value="Glyco_transf_8"/>
    <property type="match status" value="1"/>
</dbReference>
<comment type="caution">
    <text evidence="1">The sequence shown here is derived from an EMBL/GenBank/DDBJ whole genome shotgun (WGS) entry which is preliminary data.</text>
</comment>
<dbReference type="InterPro" id="IPR029044">
    <property type="entry name" value="Nucleotide-diphossugar_trans"/>
</dbReference>
<dbReference type="GO" id="GO:0016757">
    <property type="term" value="F:glycosyltransferase activity"/>
    <property type="evidence" value="ECO:0007669"/>
    <property type="project" value="InterPro"/>
</dbReference>
<dbReference type="Gene3D" id="3.90.550.10">
    <property type="entry name" value="Spore Coat Polysaccharide Biosynthesis Protein SpsA, Chain A"/>
    <property type="match status" value="1"/>
</dbReference>
<dbReference type="InterPro" id="IPR002495">
    <property type="entry name" value="Glyco_trans_8"/>
</dbReference>
<organism evidence="1 2">
    <name type="scientific">Lichenifustis flavocetrariae</name>
    <dbReference type="NCBI Taxonomy" id="2949735"/>
    <lineage>
        <taxon>Bacteria</taxon>
        <taxon>Pseudomonadati</taxon>
        <taxon>Pseudomonadota</taxon>
        <taxon>Alphaproteobacteria</taxon>
        <taxon>Hyphomicrobiales</taxon>
        <taxon>Lichenihabitantaceae</taxon>
        <taxon>Lichenifustis</taxon>
    </lineage>
</organism>
<dbReference type="Proteomes" id="UP001165667">
    <property type="component" value="Unassembled WGS sequence"/>
</dbReference>
<keyword evidence="2" id="KW-1185">Reference proteome</keyword>
<reference evidence="1" key="1">
    <citation type="submission" date="2022-05" db="EMBL/GenBank/DDBJ databases">
        <authorList>
            <person name="Pankratov T."/>
        </authorList>
    </citation>
    <scope>NUCLEOTIDE SEQUENCE</scope>
    <source>
        <strain evidence="1">BP6-180914</strain>
    </source>
</reference>
<dbReference type="AlphaFoldDB" id="A0AA41Z210"/>
<sequence>MGATLLSAMQARRQLTAGKADVLILYLGPQDHAAGVFADICAQHDIVFQPITARCIDDLPIQFARHFLDRLLDRGYAHVIHADGDTQVTGPLDPLFDVSLPSGRVLVTPDPMAVMIREPSRSWQARRAYFQSIGIPDARLDRYFNSGIFRLNRTDLAEVGRECVRLCRQYGPVFRFSEQDAFNLAFGEDAQLMSFKWNFPVFFLNGGYDATIQPRLIHYMSNPRPWHGAFLPWGRTTHRVYRDLVGMHPELAEYLQPMRGLKAVKYRAQQRYKRLVEQRTWTRPAVRERVAQFERNATV</sequence>
<accession>A0AA41Z210</accession>
<protein>
    <submittedName>
        <fullName evidence="1">Uncharacterized protein</fullName>
    </submittedName>
</protein>
<gene>
    <name evidence="1" type="ORF">M8523_13500</name>
</gene>
<evidence type="ECO:0000313" key="2">
    <source>
        <dbReference type="Proteomes" id="UP001165667"/>
    </source>
</evidence>
<dbReference type="EMBL" id="JAMOIM010000008">
    <property type="protein sequence ID" value="MCW6509038.1"/>
    <property type="molecule type" value="Genomic_DNA"/>
</dbReference>